<evidence type="ECO:0000313" key="2">
    <source>
        <dbReference type="Proteomes" id="UP000270094"/>
    </source>
</evidence>
<dbReference type="Proteomes" id="UP000270094">
    <property type="component" value="Unassembled WGS sequence"/>
</dbReference>
<sequence>MRPLLHGRVYTALFTALSSSRSYALLARIPFDTHLVLSYQDHQRKSSGVNFSTICPNGGSFIKMDKYGTWLAVSMVSFGGRCPALLHIQGEDVERAATGSAYSLTGCATICHYFFMILFSDSF</sequence>
<dbReference type="EMBL" id="UYYB01016468">
    <property type="protein sequence ID" value="VDM70526.1"/>
    <property type="molecule type" value="Genomic_DNA"/>
</dbReference>
<keyword evidence="2" id="KW-1185">Reference proteome</keyword>
<organism evidence="1 2">
    <name type="scientific">Strongylus vulgaris</name>
    <name type="common">Blood worm</name>
    <dbReference type="NCBI Taxonomy" id="40348"/>
    <lineage>
        <taxon>Eukaryota</taxon>
        <taxon>Metazoa</taxon>
        <taxon>Ecdysozoa</taxon>
        <taxon>Nematoda</taxon>
        <taxon>Chromadorea</taxon>
        <taxon>Rhabditida</taxon>
        <taxon>Rhabditina</taxon>
        <taxon>Rhabditomorpha</taxon>
        <taxon>Strongyloidea</taxon>
        <taxon>Strongylidae</taxon>
        <taxon>Strongylus</taxon>
    </lineage>
</organism>
<dbReference type="OrthoDB" id="10555893at2759"/>
<proteinExistence type="predicted"/>
<name>A0A3P7IL19_STRVU</name>
<reference evidence="1 2" key="1">
    <citation type="submission" date="2018-11" db="EMBL/GenBank/DDBJ databases">
        <authorList>
            <consortium name="Pathogen Informatics"/>
        </authorList>
    </citation>
    <scope>NUCLEOTIDE SEQUENCE [LARGE SCALE GENOMIC DNA]</scope>
</reference>
<gene>
    <name evidence="1" type="ORF">SVUK_LOCUS5524</name>
</gene>
<dbReference type="AlphaFoldDB" id="A0A3P7IL19"/>
<accession>A0A3P7IL19</accession>
<evidence type="ECO:0000313" key="1">
    <source>
        <dbReference type="EMBL" id="VDM70526.1"/>
    </source>
</evidence>
<protein>
    <submittedName>
        <fullName evidence="1">Uncharacterized protein</fullName>
    </submittedName>
</protein>